<evidence type="ECO:0000256" key="9">
    <source>
        <dbReference type="HAMAP-Rule" id="MF_00020"/>
    </source>
</evidence>
<comment type="similarity">
    <text evidence="1 9 10">Belongs to the acetokinase family.</text>
</comment>
<reference evidence="12" key="1">
    <citation type="journal article" date="2019" name="Int. J. Syst. Evol. Microbiol.">
        <title>The Global Catalogue of Microorganisms (GCM) 10K type strain sequencing project: providing services to taxonomists for standard genome sequencing and annotation.</title>
        <authorList>
            <consortium name="The Broad Institute Genomics Platform"/>
            <consortium name="The Broad Institute Genome Sequencing Center for Infectious Disease"/>
            <person name="Wu L."/>
            <person name="Ma J."/>
        </authorList>
    </citation>
    <scope>NUCLEOTIDE SEQUENCE [LARGE SCALE GENOMIC DNA]</scope>
    <source>
        <strain evidence="12">JCM 17130</strain>
    </source>
</reference>
<proteinExistence type="inferred from homology"/>
<feature type="binding site" evidence="9">
    <location>
        <begin position="321"/>
        <end position="325"/>
    </location>
    <ligand>
        <name>ATP</name>
        <dbReference type="ChEBI" id="CHEBI:30616"/>
    </ligand>
</feature>
<dbReference type="HAMAP" id="MF_00020">
    <property type="entry name" value="Acetate_kinase"/>
    <property type="match status" value="1"/>
</dbReference>
<dbReference type="PROSITE" id="PS01076">
    <property type="entry name" value="ACETATE_KINASE_2"/>
    <property type="match status" value="1"/>
</dbReference>
<evidence type="ECO:0000256" key="5">
    <source>
        <dbReference type="ARBA" id="ARBA00022741"/>
    </source>
</evidence>
<comment type="subunit">
    <text evidence="9">Homodimer.</text>
</comment>
<evidence type="ECO:0000313" key="12">
    <source>
        <dbReference type="Proteomes" id="UP001596013"/>
    </source>
</evidence>
<dbReference type="EC" id="2.7.2.1" evidence="9"/>
<sequence length="367" mass="38943">MPDRNIGILALNAGSSSLKFGLYTVDGTEPVERVSGSMTSDGDQRVFLLDSPRGRLQRRAVRADSALQAIFLLGEMRELPPPSVIGHRIVHGGISLHQHARVDDSVLRQLDAASVFAPLHVPPALRLLVDAMATFPDATQIACLDTVFHNGMPDVSRVLPLPAALRNGGVERVGFHGLSCESVVRQLGRDCPSRIVIAHLGSGCSVTAVRDGCSVDTSMGLTPAGGVMMATRPGDIDPGILLYLLREGRYSIAALEDMFERQSGLSGVSGTSADARELLAQSATQPMAALALAQFTRSVARHIAGMIVALGGIDLLVFTGGIGEHALTLRADILNQLAPLVCDLAVRVVPARENDCIAQHAWKLARH</sequence>
<evidence type="ECO:0000256" key="4">
    <source>
        <dbReference type="ARBA" id="ARBA00022723"/>
    </source>
</evidence>
<dbReference type="PROSITE" id="PS01075">
    <property type="entry name" value="ACETATE_KINASE_1"/>
    <property type="match status" value="1"/>
</dbReference>
<evidence type="ECO:0000256" key="3">
    <source>
        <dbReference type="ARBA" id="ARBA00022679"/>
    </source>
</evidence>
<dbReference type="InterPro" id="IPR043129">
    <property type="entry name" value="ATPase_NBD"/>
</dbReference>
<dbReference type="SUPFAM" id="SSF53067">
    <property type="entry name" value="Actin-like ATPase domain"/>
    <property type="match status" value="2"/>
</dbReference>
<dbReference type="InterPro" id="IPR023865">
    <property type="entry name" value="Aliphatic_acid_kinase_CS"/>
</dbReference>
<dbReference type="Proteomes" id="UP001596013">
    <property type="component" value="Unassembled WGS sequence"/>
</dbReference>
<dbReference type="Pfam" id="PF00871">
    <property type="entry name" value="Acetate_kinase"/>
    <property type="match status" value="1"/>
</dbReference>
<feature type="binding site" evidence="9">
    <location>
        <position position="353"/>
    </location>
    <ligand>
        <name>Mg(2+)</name>
        <dbReference type="ChEBI" id="CHEBI:18420"/>
    </ligand>
</feature>
<keyword evidence="4 9" id="KW-0479">Metal-binding</keyword>
<feature type="site" description="Transition state stabilizer" evidence="9">
    <location>
        <position position="176"/>
    </location>
</feature>
<feature type="site" description="Transition state stabilizer" evidence="9">
    <location>
        <position position="232"/>
    </location>
</feature>
<dbReference type="RefSeq" id="WP_377306245.1">
    <property type="nucleotide sequence ID" value="NZ_JBHSMK010000009.1"/>
</dbReference>
<comment type="catalytic activity">
    <reaction evidence="9">
        <text>acetate + ATP = acetyl phosphate + ADP</text>
        <dbReference type="Rhea" id="RHEA:11352"/>
        <dbReference type="ChEBI" id="CHEBI:22191"/>
        <dbReference type="ChEBI" id="CHEBI:30089"/>
        <dbReference type="ChEBI" id="CHEBI:30616"/>
        <dbReference type="ChEBI" id="CHEBI:456216"/>
        <dbReference type="EC" id="2.7.2.1"/>
    </reaction>
</comment>
<evidence type="ECO:0000256" key="7">
    <source>
        <dbReference type="ARBA" id="ARBA00022840"/>
    </source>
</evidence>
<dbReference type="InterPro" id="IPR000890">
    <property type="entry name" value="Aliphatic_acid_kin_short-chain"/>
</dbReference>
<keyword evidence="3 9" id="KW-0808">Transferase</keyword>
<dbReference type="EMBL" id="JBHSMK010000009">
    <property type="protein sequence ID" value="MFC5437647.1"/>
    <property type="molecule type" value="Genomic_DNA"/>
</dbReference>
<evidence type="ECO:0000256" key="10">
    <source>
        <dbReference type="RuleBase" id="RU003835"/>
    </source>
</evidence>
<keyword evidence="12" id="KW-1185">Reference proteome</keyword>
<keyword evidence="2 9" id="KW-0963">Cytoplasm</keyword>
<dbReference type="PANTHER" id="PTHR21060">
    <property type="entry name" value="ACETATE KINASE"/>
    <property type="match status" value="1"/>
</dbReference>
<evidence type="ECO:0000256" key="2">
    <source>
        <dbReference type="ARBA" id="ARBA00022490"/>
    </source>
</evidence>
<evidence type="ECO:0000256" key="6">
    <source>
        <dbReference type="ARBA" id="ARBA00022777"/>
    </source>
</evidence>
<keyword evidence="8 9" id="KW-0460">Magnesium</keyword>
<organism evidence="11 12">
    <name type="scientific">Rhodanobacter umsongensis</name>
    <dbReference type="NCBI Taxonomy" id="633153"/>
    <lineage>
        <taxon>Bacteria</taxon>
        <taxon>Pseudomonadati</taxon>
        <taxon>Pseudomonadota</taxon>
        <taxon>Gammaproteobacteria</taxon>
        <taxon>Lysobacterales</taxon>
        <taxon>Rhodanobacteraceae</taxon>
        <taxon>Rhodanobacter</taxon>
    </lineage>
</organism>
<feature type="binding site" evidence="9">
    <location>
        <position position="88"/>
    </location>
    <ligand>
        <name>substrate</name>
    </ligand>
</feature>
<feature type="binding site" evidence="9">
    <location>
        <begin position="199"/>
        <end position="203"/>
    </location>
    <ligand>
        <name>ATP</name>
        <dbReference type="ChEBI" id="CHEBI:30616"/>
    </ligand>
</feature>
<name>A0ABW0JNL3_9GAMM</name>
<dbReference type="GO" id="GO:0016301">
    <property type="term" value="F:kinase activity"/>
    <property type="evidence" value="ECO:0007669"/>
    <property type="project" value="UniProtKB-KW"/>
</dbReference>
<evidence type="ECO:0000256" key="8">
    <source>
        <dbReference type="ARBA" id="ARBA00022842"/>
    </source>
</evidence>
<feature type="active site" description="Proton donor/acceptor" evidence="9">
    <location>
        <position position="145"/>
    </location>
</feature>
<feature type="binding site" evidence="9">
    <location>
        <position position="12"/>
    </location>
    <ligand>
        <name>Mg(2+)</name>
        <dbReference type="ChEBI" id="CHEBI:18420"/>
    </ligand>
</feature>
<comment type="caution">
    <text evidence="11">The sequence shown here is derived from an EMBL/GenBank/DDBJ whole genome shotgun (WGS) entry which is preliminary data.</text>
</comment>
<comment type="cofactor">
    <cofactor evidence="9">
        <name>Mg(2+)</name>
        <dbReference type="ChEBI" id="CHEBI:18420"/>
    </cofactor>
    <cofactor evidence="9">
        <name>Mn(2+)</name>
        <dbReference type="ChEBI" id="CHEBI:29035"/>
    </cofactor>
    <text evidence="9">Mg(2+). Can also accept Mn(2+).</text>
</comment>
<comment type="subcellular location">
    <subcellularLocation>
        <location evidence="9">Cytoplasm</location>
    </subcellularLocation>
</comment>
<evidence type="ECO:0000313" key="11">
    <source>
        <dbReference type="EMBL" id="MFC5437647.1"/>
    </source>
</evidence>
<comment type="function">
    <text evidence="9">Catalyzes the formation of acetyl phosphate from acetate and ATP. Can also catalyze the reverse reaction.</text>
</comment>
<gene>
    <name evidence="9" type="primary">ackA</name>
    <name evidence="11" type="ORF">ACFPME_13880</name>
</gene>
<keyword evidence="7 9" id="KW-0067">ATP-binding</keyword>
<dbReference type="PRINTS" id="PR00471">
    <property type="entry name" value="ACETATEKNASE"/>
</dbReference>
<comment type="pathway">
    <text evidence="9">Metabolic intermediate biosynthesis; acetyl-CoA biosynthesis; acetyl-CoA from acetate: step 1/2.</text>
</comment>
<keyword evidence="5 9" id="KW-0547">Nucleotide-binding</keyword>
<feature type="binding site" evidence="9">
    <location>
        <position position="19"/>
    </location>
    <ligand>
        <name>ATP</name>
        <dbReference type="ChEBI" id="CHEBI:30616"/>
    </ligand>
</feature>
<accession>A0ABW0JNL3</accession>
<dbReference type="PIRSF" id="PIRSF000722">
    <property type="entry name" value="Acetate_prop_kin"/>
    <property type="match status" value="1"/>
</dbReference>
<feature type="binding site" evidence="9">
    <location>
        <begin position="274"/>
        <end position="276"/>
    </location>
    <ligand>
        <name>ATP</name>
        <dbReference type="ChEBI" id="CHEBI:30616"/>
    </ligand>
</feature>
<dbReference type="Gene3D" id="3.30.420.40">
    <property type="match status" value="2"/>
</dbReference>
<evidence type="ECO:0000256" key="1">
    <source>
        <dbReference type="ARBA" id="ARBA00008748"/>
    </source>
</evidence>
<dbReference type="InterPro" id="IPR004372">
    <property type="entry name" value="Ac/propionate_kinase"/>
</dbReference>
<protein>
    <recommendedName>
        <fullName evidence="9">Acetate kinase</fullName>
        <ecNumber evidence="9">2.7.2.1</ecNumber>
    </recommendedName>
    <alternativeName>
        <fullName evidence="9">Acetokinase</fullName>
    </alternativeName>
</protein>
<keyword evidence="6 9" id="KW-0418">Kinase</keyword>
<dbReference type="PANTHER" id="PTHR21060:SF21">
    <property type="entry name" value="ACETATE KINASE"/>
    <property type="match status" value="1"/>
</dbReference>